<dbReference type="Proteomes" id="UP000292702">
    <property type="component" value="Unassembled WGS sequence"/>
</dbReference>
<dbReference type="GO" id="GO:0031177">
    <property type="term" value="F:phosphopantetheine binding"/>
    <property type="evidence" value="ECO:0007669"/>
    <property type="project" value="InterPro"/>
</dbReference>
<dbReference type="InterPro" id="IPR036291">
    <property type="entry name" value="NAD(P)-bd_dom_sf"/>
</dbReference>
<dbReference type="OrthoDB" id="429813at2759"/>
<dbReference type="InterPro" id="IPR051414">
    <property type="entry name" value="Adenylate-forming_Reductase"/>
</dbReference>
<evidence type="ECO:0000259" key="3">
    <source>
        <dbReference type="SMART" id="SM00823"/>
    </source>
</evidence>
<dbReference type="InterPro" id="IPR013120">
    <property type="entry name" value="FAR_NAD-bd"/>
</dbReference>
<evidence type="ECO:0000256" key="2">
    <source>
        <dbReference type="ARBA" id="ARBA00022553"/>
    </source>
</evidence>
<dbReference type="EMBL" id="RWJN01000299">
    <property type="protein sequence ID" value="TCD63422.1"/>
    <property type="molecule type" value="Genomic_DNA"/>
</dbReference>
<evidence type="ECO:0000313" key="4">
    <source>
        <dbReference type="EMBL" id="TCD63422.1"/>
    </source>
</evidence>
<dbReference type="Pfam" id="PF07993">
    <property type="entry name" value="NAD_binding_4"/>
    <property type="match status" value="1"/>
</dbReference>
<dbReference type="Pfam" id="PF23562">
    <property type="entry name" value="AMP-binding_C_3"/>
    <property type="match status" value="1"/>
</dbReference>
<dbReference type="Gene3D" id="3.40.50.12780">
    <property type="entry name" value="N-terminal domain of ligase-like"/>
    <property type="match status" value="1"/>
</dbReference>
<proteinExistence type="predicted"/>
<protein>
    <submittedName>
        <fullName evidence="4">Putative NRPS-like protein biosynthetic cluster</fullName>
    </submittedName>
</protein>
<feature type="domain" description="Polyketide synthase-like phosphopantetheine-binding" evidence="3">
    <location>
        <begin position="565"/>
        <end position="643"/>
    </location>
</feature>
<evidence type="ECO:0000256" key="1">
    <source>
        <dbReference type="ARBA" id="ARBA00022450"/>
    </source>
</evidence>
<dbReference type="STRING" id="92696.A0A4R0R7E7"/>
<keyword evidence="1" id="KW-0596">Phosphopantetheine</keyword>
<dbReference type="SUPFAM" id="SSF56801">
    <property type="entry name" value="Acetyl-CoA synthetase-like"/>
    <property type="match status" value="1"/>
</dbReference>
<dbReference type="AlphaFoldDB" id="A0A4R0R7E7"/>
<dbReference type="Pfam" id="PF00501">
    <property type="entry name" value="AMP-binding"/>
    <property type="match status" value="1"/>
</dbReference>
<dbReference type="InterPro" id="IPR020806">
    <property type="entry name" value="PKS_PP-bd"/>
</dbReference>
<dbReference type="Gene3D" id="3.40.50.720">
    <property type="entry name" value="NAD(P)-binding Rossmann-like Domain"/>
    <property type="match status" value="1"/>
</dbReference>
<accession>A0A4R0R7E7</accession>
<dbReference type="Gene3D" id="1.10.1200.10">
    <property type="entry name" value="ACP-like"/>
    <property type="match status" value="1"/>
</dbReference>
<dbReference type="PANTHER" id="PTHR43439:SF2">
    <property type="entry name" value="ENZYME, PUTATIVE (JCVI)-RELATED"/>
    <property type="match status" value="1"/>
</dbReference>
<name>A0A4R0R7E7_9APHY</name>
<dbReference type="InterPro" id="IPR042099">
    <property type="entry name" value="ANL_N_sf"/>
</dbReference>
<dbReference type="SMART" id="SM00823">
    <property type="entry name" value="PKS_PP"/>
    <property type="match status" value="1"/>
</dbReference>
<dbReference type="SUPFAM" id="SSF47336">
    <property type="entry name" value="ACP-like"/>
    <property type="match status" value="1"/>
</dbReference>
<evidence type="ECO:0000313" key="5">
    <source>
        <dbReference type="Proteomes" id="UP000292702"/>
    </source>
</evidence>
<dbReference type="SUPFAM" id="SSF51735">
    <property type="entry name" value="NAD(P)-binding Rossmann-fold domains"/>
    <property type="match status" value="1"/>
</dbReference>
<sequence>MAPIALPNTQALDSSTFRAPRHELEEGNLTIPELYDWNATHNPNHPLFTYYDVECNALKTITWSQAVRMIHRAAYYVSDRVKSPSRDPRRPPVVAILASSDTISYFSTVVGIMRAGFTVFAVSPRNSPEAVAHLLSKTEATFLLVSPEPSIGALAEAGLKILQSSGTLISMGHMPTFEDLFSSARDANFVAYPHVSFDMNSTALILHSSGSTAFPKAIHWNYKGLLQWCRTPWYGAVDLTGKVMACHSMPLYHGMGSLSICYVPSCGYVMAVFKPRSPATFPTADILFDAMKACNCDLVSCVPTFIEQWSVEPQKIAYLKTMSGVMFGGGPLAKHAGDLLTSQGVKLYQCFGLTESAVINVFISEDPGMDWDYMEISKDVPHVFVPREDGTSELILLATEDWAPRIINHQHNGQDAYATSDLFIPHPTKPGFWKIYGRADDQIMLSTGEKTNPGPLEKVLNADPHIKCAIIFGRGRFYNGVVVEPEPQYAFDPEDKAKVEQFRDDIWPTMILVASPSKPFTYTAKGTPRRQAIINSYEAEIDAIYDAVEQASQTGQPAVGTWTEPEALQFIREVVHGIMSNPVGDHDDIFHFGADSLQATWIRNKVLRAVRSSDAKAAERLPSNFVFRAPTIDSMARLLLQTVHATTDRPADSHIAELQATVARFTSEFPPRPTTLYPRPTDGDVIFVTGTTGGFGCNILAQLSHDPAVKKVYAFNRPSDDIIPRQLYAMQKQGLLEDCLRASKFEMVEGDLSRPFFGLNPAVYEDLRTSVTHIIHNAWPVDFNLTLKSFEKSLQGVRGLISFALSSPFTAPPQILFVSSVGIFRQPENFAPRKEEPVHDPAIVVGSGYAESKWVAEQTLAAASEKTGLRSVCVRIGQLCGDRNGHWNEKEWFPSIVKSALYVGRLPDVPEPGLVSWIPSYEGAKAIIAMRDSDEPILHLVNPNPVPWKTFLTPLAKAMNATLVPYDEWLYRLGECLRDTSLSEVEHLKRNPALRLLDYYRALKLTDEMEPLGVVRLDTAKSVRVAPSLLDMPLTEVLADRWMESWRRSGFISAAKIDEKSTTDTEAGEVSQYARL</sequence>
<reference evidence="4 5" key="1">
    <citation type="submission" date="2018-11" db="EMBL/GenBank/DDBJ databases">
        <title>Genome assembly of Steccherinum ochraceum LE-BIN_3174, the white-rot fungus of the Steccherinaceae family (The Residual Polyporoid clade, Polyporales, Basidiomycota).</title>
        <authorList>
            <person name="Fedorova T.V."/>
            <person name="Glazunova O.A."/>
            <person name="Landesman E.O."/>
            <person name="Moiseenko K.V."/>
            <person name="Psurtseva N.V."/>
            <person name="Savinova O.S."/>
            <person name="Shakhova N.V."/>
            <person name="Tyazhelova T.V."/>
            <person name="Vasina D.V."/>
        </authorList>
    </citation>
    <scope>NUCLEOTIDE SEQUENCE [LARGE SCALE GENOMIC DNA]</scope>
    <source>
        <strain evidence="4 5">LE-BIN_3174</strain>
    </source>
</reference>
<organism evidence="4 5">
    <name type="scientific">Steccherinum ochraceum</name>
    <dbReference type="NCBI Taxonomy" id="92696"/>
    <lineage>
        <taxon>Eukaryota</taxon>
        <taxon>Fungi</taxon>
        <taxon>Dikarya</taxon>
        <taxon>Basidiomycota</taxon>
        <taxon>Agaricomycotina</taxon>
        <taxon>Agaricomycetes</taxon>
        <taxon>Polyporales</taxon>
        <taxon>Steccherinaceae</taxon>
        <taxon>Steccherinum</taxon>
    </lineage>
</organism>
<dbReference type="InterPro" id="IPR036736">
    <property type="entry name" value="ACP-like_sf"/>
</dbReference>
<dbReference type="InterPro" id="IPR000873">
    <property type="entry name" value="AMP-dep_synth/lig_dom"/>
</dbReference>
<dbReference type="PANTHER" id="PTHR43439">
    <property type="entry name" value="PHENYLACETATE-COENZYME A LIGASE"/>
    <property type="match status" value="1"/>
</dbReference>
<keyword evidence="2" id="KW-0597">Phosphoprotein</keyword>
<keyword evidence="5" id="KW-1185">Reference proteome</keyword>
<gene>
    <name evidence="4" type="ORF">EIP91_005422</name>
</gene>
<comment type="caution">
    <text evidence="4">The sequence shown here is derived from an EMBL/GenBank/DDBJ whole genome shotgun (WGS) entry which is preliminary data.</text>
</comment>